<evidence type="ECO:0000259" key="4">
    <source>
        <dbReference type="PROSITE" id="PS50949"/>
    </source>
</evidence>
<keyword evidence="1" id="KW-0805">Transcription regulation</keyword>
<keyword evidence="3" id="KW-0804">Transcription</keyword>
<dbReference type="InterPro" id="IPR036390">
    <property type="entry name" value="WH_DNA-bd_sf"/>
</dbReference>
<dbReference type="PROSITE" id="PS50949">
    <property type="entry name" value="HTH_GNTR"/>
    <property type="match status" value="1"/>
</dbReference>
<protein>
    <submittedName>
        <fullName evidence="5">GntR family transcriptional regulator</fullName>
    </submittedName>
</protein>
<name>A0ABS3LAV8_9ENTE</name>
<organism evidence="5 6">
    <name type="scientific">Candidatus Enterococcus moelleringii</name>
    <dbReference type="NCBI Taxonomy" id="2815325"/>
    <lineage>
        <taxon>Bacteria</taxon>
        <taxon>Bacillati</taxon>
        <taxon>Bacillota</taxon>
        <taxon>Bacilli</taxon>
        <taxon>Lactobacillales</taxon>
        <taxon>Enterococcaceae</taxon>
        <taxon>Enterococcus</taxon>
    </lineage>
</organism>
<evidence type="ECO:0000313" key="6">
    <source>
        <dbReference type="Proteomes" id="UP000664601"/>
    </source>
</evidence>
<dbReference type="Gene3D" id="1.10.10.10">
    <property type="entry name" value="Winged helix-like DNA-binding domain superfamily/Winged helix DNA-binding domain"/>
    <property type="match status" value="1"/>
</dbReference>
<comment type="caution">
    <text evidence="5">The sequence shown here is derived from an EMBL/GenBank/DDBJ whole genome shotgun (WGS) entry which is preliminary data.</text>
</comment>
<dbReference type="RefSeq" id="WP_207672493.1">
    <property type="nucleotide sequence ID" value="NZ_JAFREM010000008.1"/>
</dbReference>
<dbReference type="Pfam" id="PF00392">
    <property type="entry name" value="GntR"/>
    <property type="match status" value="1"/>
</dbReference>
<evidence type="ECO:0000256" key="2">
    <source>
        <dbReference type="ARBA" id="ARBA00023125"/>
    </source>
</evidence>
<evidence type="ECO:0000256" key="3">
    <source>
        <dbReference type="ARBA" id="ARBA00023163"/>
    </source>
</evidence>
<dbReference type="PRINTS" id="PR00035">
    <property type="entry name" value="HTHGNTR"/>
</dbReference>
<dbReference type="InterPro" id="IPR000524">
    <property type="entry name" value="Tscrpt_reg_HTH_GntR"/>
</dbReference>
<dbReference type="Proteomes" id="UP000664601">
    <property type="component" value="Unassembled WGS sequence"/>
</dbReference>
<evidence type="ECO:0000256" key="1">
    <source>
        <dbReference type="ARBA" id="ARBA00023015"/>
    </source>
</evidence>
<dbReference type="InterPro" id="IPR036388">
    <property type="entry name" value="WH-like_DNA-bd_sf"/>
</dbReference>
<dbReference type="InterPro" id="IPR050679">
    <property type="entry name" value="Bact_HTH_transcr_reg"/>
</dbReference>
<keyword evidence="6" id="KW-1185">Reference proteome</keyword>
<evidence type="ECO:0000313" key="5">
    <source>
        <dbReference type="EMBL" id="MBO1305554.1"/>
    </source>
</evidence>
<accession>A0ABS3LAV8</accession>
<dbReference type="CDD" id="cd07377">
    <property type="entry name" value="WHTH_GntR"/>
    <property type="match status" value="1"/>
</dbReference>
<dbReference type="EMBL" id="JAFREM010000008">
    <property type="protein sequence ID" value="MBO1305554.1"/>
    <property type="molecule type" value="Genomic_DNA"/>
</dbReference>
<proteinExistence type="predicted"/>
<reference evidence="5 6" key="1">
    <citation type="submission" date="2021-03" db="EMBL/GenBank/DDBJ databases">
        <title>Enterococcal diversity collection.</title>
        <authorList>
            <person name="Gilmore M.S."/>
            <person name="Schwartzman J."/>
            <person name="Van Tyne D."/>
            <person name="Martin M."/>
            <person name="Earl A.M."/>
            <person name="Manson A.L."/>
            <person name="Straub T."/>
            <person name="Salamzade R."/>
            <person name="Saavedra J."/>
            <person name="Lebreton F."/>
            <person name="Prichula J."/>
            <person name="Schaufler K."/>
            <person name="Gaca A."/>
            <person name="Sgardioli B."/>
            <person name="Wagenaar J."/>
            <person name="Strong T."/>
        </authorList>
    </citation>
    <scope>NUCLEOTIDE SEQUENCE [LARGE SCALE GENOMIC DNA]</scope>
    <source>
        <strain evidence="5 6">669A</strain>
    </source>
</reference>
<dbReference type="PANTHER" id="PTHR44846">
    <property type="entry name" value="MANNOSYL-D-GLYCERATE TRANSPORT/METABOLISM SYSTEM REPRESSOR MNGR-RELATED"/>
    <property type="match status" value="1"/>
</dbReference>
<feature type="domain" description="HTH gntR-type" evidence="4">
    <location>
        <begin position="14"/>
        <end position="82"/>
    </location>
</feature>
<keyword evidence="2" id="KW-0238">DNA-binding</keyword>
<dbReference type="PANTHER" id="PTHR44846:SF1">
    <property type="entry name" value="MANNOSYL-D-GLYCERATE TRANSPORT_METABOLISM SYSTEM REPRESSOR MNGR-RELATED"/>
    <property type="match status" value="1"/>
</dbReference>
<sequence length="246" mass="28656">MNKKDKLEIDRKRKLRYVDVYEKLYELIKDGTYPVNSQLPPENDLSEKMGVSRMTLRQALQFLQDDGVLKIIKGKGNFVISNSSKWTSGLETITNPVHNCLDVEIDEVELDFHIEPSTDYTDKILQKKVAVVIFIDRWYKSRGKAVAYTFSTMPVEVLTEESIDLKKPEMFQSFIEETIYQNSRHSKIHVQYSEVGNISAVRYKISEKDQFYLIQEELYLNEDTPALHNKHYLPIDISHIEVNGKS</sequence>
<gene>
    <name evidence="5" type="ORF">JZO70_05245</name>
</gene>
<dbReference type="SUPFAM" id="SSF46785">
    <property type="entry name" value="Winged helix' DNA-binding domain"/>
    <property type="match status" value="1"/>
</dbReference>
<dbReference type="SMART" id="SM00345">
    <property type="entry name" value="HTH_GNTR"/>
    <property type="match status" value="1"/>
</dbReference>